<proteinExistence type="predicted"/>
<keyword evidence="2" id="KW-1185">Reference proteome</keyword>
<dbReference type="EMBL" id="ACHF01000067">
    <property type="protein sequence ID" value="EEI62826.1"/>
    <property type="molecule type" value="Genomic_DNA"/>
</dbReference>
<evidence type="ECO:0008006" key="3">
    <source>
        <dbReference type="Google" id="ProtNLM"/>
    </source>
</evidence>
<reference evidence="1 2" key="1">
    <citation type="submission" date="2009-01" db="EMBL/GenBank/DDBJ databases">
        <authorList>
            <person name="Qin X."/>
            <person name="Bachman B."/>
            <person name="Battles P."/>
            <person name="Bell A."/>
            <person name="Bess C."/>
            <person name="Bickham C."/>
            <person name="Chaboub L."/>
            <person name="Chen D."/>
            <person name="Coyle M."/>
            <person name="Deiros D.R."/>
            <person name="Dinh H."/>
            <person name="Forbes L."/>
            <person name="Fowler G."/>
            <person name="Francisco L."/>
            <person name="Fu Q."/>
            <person name="Gubbala S."/>
            <person name="Hale W."/>
            <person name="Han Y."/>
            <person name="Hemphill L."/>
            <person name="Highlander S.K."/>
            <person name="Hirani K."/>
            <person name="Hogues M."/>
            <person name="Jackson L."/>
            <person name="Jakkamsetti A."/>
            <person name="Javaid M."/>
            <person name="Jiang H."/>
            <person name="Korchina V."/>
            <person name="Kovar C."/>
            <person name="Lara F."/>
            <person name="Lee S."/>
            <person name="Mata R."/>
            <person name="Mathew T."/>
            <person name="Moen C."/>
            <person name="Morales K."/>
            <person name="Munidasa M."/>
            <person name="Nazareth L."/>
            <person name="Ngo R."/>
            <person name="Nguyen L."/>
            <person name="Okwuonu G."/>
            <person name="Ongeri F."/>
            <person name="Patil S."/>
            <person name="Petrosino J."/>
            <person name="Pham C."/>
            <person name="Pham P."/>
            <person name="Pu L.-L."/>
            <person name="Puazo M."/>
            <person name="Raj R."/>
            <person name="Reid J."/>
            <person name="Rouhana J."/>
            <person name="Saada N."/>
            <person name="Shang Y."/>
            <person name="Simmons D."/>
            <person name="Thornton R."/>
            <person name="Warren J."/>
            <person name="Weissenberger G."/>
            <person name="Zhang J."/>
            <person name="Zhang L."/>
            <person name="Zhou C."/>
            <person name="Zhu D."/>
            <person name="Muzny D."/>
            <person name="Worley K."/>
            <person name="Gibbs R."/>
        </authorList>
    </citation>
    <scope>NUCLEOTIDE SEQUENCE [LARGE SCALE GENOMIC DNA]</scope>
    <source>
        <strain evidence="1 2">ATCC 51866</strain>
    </source>
</reference>
<name>A0ABM9XNT4_9CORY</name>
<protein>
    <recommendedName>
        <fullName evidence="3">GHMP kinase N-terminal domain-containing protein</fullName>
    </recommendedName>
</protein>
<evidence type="ECO:0000313" key="2">
    <source>
        <dbReference type="Proteomes" id="UP000006237"/>
    </source>
</evidence>
<comment type="caution">
    <text evidence="1">The sequence shown here is derived from an EMBL/GenBank/DDBJ whole genome shotgun (WGS) entry which is preliminary data.</text>
</comment>
<evidence type="ECO:0000313" key="1">
    <source>
        <dbReference type="EMBL" id="EEI62826.1"/>
    </source>
</evidence>
<organism evidence="1 2">
    <name type="scientific">Corynebacterium glucuronolyticum ATCC 51866</name>
    <dbReference type="NCBI Taxonomy" id="548478"/>
    <lineage>
        <taxon>Bacteria</taxon>
        <taxon>Bacillati</taxon>
        <taxon>Actinomycetota</taxon>
        <taxon>Actinomycetes</taxon>
        <taxon>Mycobacteriales</taxon>
        <taxon>Corynebacteriaceae</taxon>
        <taxon>Corynebacterium</taxon>
    </lineage>
</organism>
<accession>A0ABM9XNT4</accession>
<sequence>MVQSMDQPVDQPDRFHRMFHVVKHCVDVEVETEPLVPVGVNSGSAVTASWLA</sequence>
<gene>
    <name evidence="1" type="ORF">HMPREF0293_1975</name>
</gene>
<dbReference type="Proteomes" id="UP000006237">
    <property type="component" value="Unassembled WGS sequence"/>
</dbReference>